<evidence type="ECO:0000256" key="1">
    <source>
        <dbReference type="SAM" id="MobiDB-lite"/>
    </source>
</evidence>
<name>A0ABR2N828_9ROSI</name>
<organism evidence="2 3">
    <name type="scientific">Hibiscus sabdariffa</name>
    <name type="common">roselle</name>
    <dbReference type="NCBI Taxonomy" id="183260"/>
    <lineage>
        <taxon>Eukaryota</taxon>
        <taxon>Viridiplantae</taxon>
        <taxon>Streptophyta</taxon>
        <taxon>Embryophyta</taxon>
        <taxon>Tracheophyta</taxon>
        <taxon>Spermatophyta</taxon>
        <taxon>Magnoliopsida</taxon>
        <taxon>eudicotyledons</taxon>
        <taxon>Gunneridae</taxon>
        <taxon>Pentapetalae</taxon>
        <taxon>rosids</taxon>
        <taxon>malvids</taxon>
        <taxon>Malvales</taxon>
        <taxon>Malvaceae</taxon>
        <taxon>Malvoideae</taxon>
        <taxon>Hibiscus</taxon>
    </lineage>
</organism>
<feature type="compositionally biased region" description="Polar residues" evidence="1">
    <location>
        <begin position="18"/>
        <end position="35"/>
    </location>
</feature>
<evidence type="ECO:0000313" key="2">
    <source>
        <dbReference type="EMBL" id="KAK8972313.1"/>
    </source>
</evidence>
<accession>A0ABR2N828</accession>
<proteinExistence type="predicted"/>
<comment type="caution">
    <text evidence="2">The sequence shown here is derived from an EMBL/GenBank/DDBJ whole genome shotgun (WGS) entry which is preliminary data.</text>
</comment>
<protein>
    <submittedName>
        <fullName evidence="2">Uncharacterized protein</fullName>
    </submittedName>
</protein>
<dbReference type="EMBL" id="JBBPBN010000220">
    <property type="protein sequence ID" value="KAK8972313.1"/>
    <property type="molecule type" value="Genomic_DNA"/>
</dbReference>
<feature type="region of interest" description="Disordered" evidence="1">
    <location>
        <begin position="1"/>
        <end position="79"/>
    </location>
</feature>
<gene>
    <name evidence="2" type="ORF">V6N11_013665</name>
</gene>
<reference evidence="2 3" key="1">
    <citation type="journal article" date="2024" name="G3 (Bethesda)">
        <title>Genome assembly of Hibiscus sabdariffa L. provides insights into metabolisms of medicinal natural products.</title>
        <authorList>
            <person name="Kim T."/>
        </authorList>
    </citation>
    <scope>NUCLEOTIDE SEQUENCE [LARGE SCALE GENOMIC DNA]</scope>
    <source>
        <strain evidence="2">TK-2024</strain>
        <tissue evidence="2">Old leaves</tissue>
    </source>
</reference>
<keyword evidence="3" id="KW-1185">Reference proteome</keyword>
<sequence>MTTQRHRSTHMIEPVDPQSFNKCTPQIGDTSNDMNNARPGEIDDTTIKKELIGSKSTIPTISRPKPMGNNGVNEPGQKR</sequence>
<evidence type="ECO:0000313" key="3">
    <source>
        <dbReference type="Proteomes" id="UP001396334"/>
    </source>
</evidence>
<dbReference type="Proteomes" id="UP001396334">
    <property type="component" value="Unassembled WGS sequence"/>
</dbReference>